<dbReference type="Proteomes" id="UP001559623">
    <property type="component" value="Unassembled WGS sequence"/>
</dbReference>
<gene>
    <name evidence="1" type="ORF">QCO44_05325</name>
</gene>
<proteinExistence type="predicted"/>
<comment type="caution">
    <text evidence="1">The sequence shown here is derived from an EMBL/GenBank/DDBJ whole genome shotgun (WGS) entry which is preliminary data.</text>
</comment>
<accession>A0ABV3X4F0</accession>
<reference evidence="1 2" key="1">
    <citation type="submission" date="2023-04" db="EMBL/GenBank/DDBJ databases">
        <title>Genome Sequence of Selenomonas sputigena ATCC 33150.</title>
        <authorList>
            <person name="Miller D.P."/>
            <person name="Anvari S."/>
            <person name="Polson S.W."/>
            <person name="Macdonald M."/>
            <person name="Mcdowell J.V."/>
        </authorList>
    </citation>
    <scope>NUCLEOTIDE SEQUENCE [LARGE SCALE GENOMIC DNA]</scope>
    <source>
        <strain evidence="1 2">ATCC 33150</strain>
    </source>
</reference>
<dbReference type="RefSeq" id="WP_368846791.1">
    <property type="nucleotide sequence ID" value="NZ_CP194411.1"/>
</dbReference>
<name>A0ABV3X4F0_9FIRM</name>
<sequence>MRCRDIDLLDLADDRLVYACTNRTRSKASTRDLAHDAADDGVDGDFSAAAVIGQVMCEAEGFFTEDGGEFLLFFNLIACRLC</sequence>
<dbReference type="EMBL" id="JARVLH010000003">
    <property type="protein sequence ID" value="MEX5285062.1"/>
    <property type="molecule type" value="Genomic_DNA"/>
</dbReference>
<organism evidence="1 2">
    <name type="scientific">Selenomonas sputigena</name>
    <dbReference type="NCBI Taxonomy" id="69823"/>
    <lineage>
        <taxon>Bacteria</taxon>
        <taxon>Bacillati</taxon>
        <taxon>Bacillota</taxon>
        <taxon>Negativicutes</taxon>
        <taxon>Selenomonadales</taxon>
        <taxon>Selenomonadaceae</taxon>
        <taxon>Selenomonas</taxon>
    </lineage>
</organism>
<evidence type="ECO:0000313" key="2">
    <source>
        <dbReference type="Proteomes" id="UP001559623"/>
    </source>
</evidence>
<protein>
    <submittedName>
        <fullName evidence="1">Uncharacterized protein</fullName>
    </submittedName>
</protein>
<evidence type="ECO:0000313" key="1">
    <source>
        <dbReference type="EMBL" id="MEX5285062.1"/>
    </source>
</evidence>
<keyword evidence="2" id="KW-1185">Reference proteome</keyword>